<reference evidence="6" key="1">
    <citation type="journal article" date="2009" name="Gen. Comp. Endocrinol.">
        <title>Neuropeptide y (npy), cocaine- and amphetamine-regulated transcript (cart) and cholecystokinin (cck) in winter skate (Raja ocellata): cDNA cloning, tissue distribution and mRNA expression responses to fasting.</title>
        <authorList>
            <person name="Macdonald E."/>
            <person name="Volkoff H."/>
        </authorList>
    </citation>
    <scope>NUCLEOTIDE SEQUENCE</scope>
</reference>
<accession>C1J7W0</accession>
<evidence type="ECO:0000256" key="3">
    <source>
        <dbReference type="ARBA" id="ARBA00022525"/>
    </source>
</evidence>
<dbReference type="GO" id="GO:0005184">
    <property type="term" value="F:neuropeptide hormone activity"/>
    <property type="evidence" value="ECO:0007669"/>
    <property type="project" value="InterPro"/>
</dbReference>
<evidence type="ECO:0000256" key="2">
    <source>
        <dbReference type="ARBA" id="ARBA00005294"/>
    </source>
</evidence>
<dbReference type="CDD" id="cd22741">
    <property type="entry name" value="CART_CTD-like"/>
    <property type="match status" value="1"/>
</dbReference>
<keyword evidence="3" id="KW-0964">Secreted</keyword>
<dbReference type="Gene3D" id="4.10.40.30">
    <property type="entry name" value="CART, C-terminal domain"/>
    <property type="match status" value="1"/>
</dbReference>
<gene>
    <name evidence="6" type="primary">CART</name>
</gene>
<feature type="chain" id="PRO_5002910833" evidence="5">
    <location>
        <begin position="23"/>
        <end position="110"/>
    </location>
</feature>
<sequence length="110" mass="12652">MVSDRLLLAVYFCVLFSMAVGAENSDLEPRALRDFYSKNYYPGSEKELLGALHEVLKKLQTKRLPTWEKKYGQGPQCNIGDMCAVRKGPRIWRTCNCLSSKCNYFLFKCV</sequence>
<dbReference type="GO" id="GO:0007186">
    <property type="term" value="P:G protein-coupled receptor signaling pathway"/>
    <property type="evidence" value="ECO:0007669"/>
    <property type="project" value="InterPro"/>
</dbReference>
<organism evidence="6">
    <name type="scientific">Leucoraja ocellata</name>
    <name type="common">Winter skate</name>
    <name type="synonym">Raja ocellata</name>
    <dbReference type="NCBI Taxonomy" id="173042"/>
    <lineage>
        <taxon>Eukaryota</taxon>
        <taxon>Metazoa</taxon>
        <taxon>Chordata</taxon>
        <taxon>Craniata</taxon>
        <taxon>Vertebrata</taxon>
        <taxon>Chondrichthyes</taxon>
        <taxon>Elasmobranchii</taxon>
        <taxon>Batoidea</taxon>
        <taxon>Rajiformes</taxon>
        <taxon>Rajidae</taxon>
        <taxon>Leucoraja</taxon>
    </lineage>
</organism>
<dbReference type="InterPro" id="IPR009106">
    <property type="entry name" value="CART"/>
</dbReference>
<feature type="signal peptide" evidence="5">
    <location>
        <begin position="1"/>
        <end position="22"/>
    </location>
</feature>
<protein>
    <submittedName>
        <fullName evidence="6">CART</fullName>
    </submittedName>
</protein>
<dbReference type="InterPro" id="IPR036722">
    <property type="entry name" value="CART_C_sf"/>
</dbReference>
<dbReference type="Pfam" id="PF06373">
    <property type="entry name" value="CART"/>
    <property type="match status" value="1"/>
</dbReference>
<dbReference type="AlphaFoldDB" id="C1J7W0"/>
<dbReference type="GO" id="GO:0009267">
    <property type="term" value="P:cellular response to starvation"/>
    <property type="evidence" value="ECO:0007669"/>
    <property type="project" value="InterPro"/>
</dbReference>
<comment type="subcellular location">
    <subcellularLocation>
        <location evidence="1">Secreted</location>
    </subcellularLocation>
</comment>
<dbReference type="PANTHER" id="PTHR16655">
    <property type="entry name" value="COCAINE AND AMPHETAMINE REGULATED TRANSCRIPT PROTEIN"/>
    <property type="match status" value="1"/>
</dbReference>
<dbReference type="GO" id="GO:0032099">
    <property type="term" value="P:negative regulation of appetite"/>
    <property type="evidence" value="ECO:0007669"/>
    <property type="project" value="InterPro"/>
</dbReference>
<evidence type="ECO:0000256" key="5">
    <source>
        <dbReference type="SAM" id="SignalP"/>
    </source>
</evidence>
<name>C1J7W0_LEUOC</name>
<dbReference type="GO" id="GO:0008343">
    <property type="term" value="P:adult feeding behavior"/>
    <property type="evidence" value="ECO:0007669"/>
    <property type="project" value="InterPro"/>
</dbReference>
<dbReference type="SMR" id="C1J7W0"/>
<dbReference type="SUPFAM" id="SSF64546">
    <property type="entry name" value="Satiety factor CART (cocaine and amphetamine regulated transcript)"/>
    <property type="match status" value="1"/>
</dbReference>
<dbReference type="EMBL" id="FJ379292">
    <property type="protein sequence ID" value="ACO06235.1"/>
    <property type="molecule type" value="mRNA"/>
</dbReference>
<evidence type="ECO:0000256" key="1">
    <source>
        <dbReference type="ARBA" id="ARBA00004613"/>
    </source>
</evidence>
<dbReference type="GO" id="GO:0005615">
    <property type="term" value="C:extracellular space"/>
    <property type="evidence" value="ECO:0007669"/>
    <property type="project" value="InterPro"/>
</dbReference>
<keyword evidence="5" id="KW-0732">Signal</keyword>
<comment type="similarity">
    <text evidence="2">Belongs to the CART family.</text>
</comment>
<dbReference type="PANTHER" id="PTHR16655:SF5">
    <property type="entry name" value="COCAINE- AND AMPHETAMINE-REGULATED TRANSCRIPT 2-RELATED"/>
    <property type="match status" value="1"/>
</dbReference>
<evidence type="ECO:0000313" key="6">
    <source>
        <dbReference type="EMBL" id="ACO06235.1"/>
    </source>
</evidence>
<evidence type="ECO:0000256" key="4">
    <source>
        <dbReference type="ARBA" id="ARBA00023157"/>
    </source>
</evidence>
<dbReference type="GO" id="GO:0043410">
    <property type="term" value="P:positive regulation of MAPK cascade"/>
    <property type="evidence" value="ECO:0007669"/>
    <property type="project" value="InterPro"/>
</dbReference>
<keyword evidence="4" id="KW-1015">Disulfide bond</keyword>
<proteinExistence type="evidence at transcript level"/>